<dbReference type="InterPro" id="IPR029063">
    <property type="entry name" value="SAM-dependent_MTases_sf"/>
</dbReference>
<dbReference type="GO" id="GO:0051536">
    <property type="term" value="F:iron-sulfur cluster binding"/>
    <property type="evidence" value="ECO:0007669"/>
    <property type="project" value="UniProtKB-KW"/>
</dbReference>
<dbReference type="GO" id="GO:0003735">
    <property type="term" value="F:structural constituent of ribosome"/>
    <property type="evidence" value="ECO:0007669"/>
    <property type="project" value="TreeGrafter"/>
</dbReference>
<comment type="function">
    <text evidence="7">Mitochondrial ribosome (mitoribosome) assembly factor. Binds at the interface of the head and body domains of the mitochondrial small ribosomal subunit (mt-SSU), occluding the mRNA channel and preventing compaction of the head domain towards the body. Probable inactive methyltransferase: retains the characteristic folding and ability to bind S-adenosyl-L-methionine, but it probably lost its methyltransferase activity.</text>
</comment>
<dbReference type="Proteomes" id="UP000037069">
    <property type="component" value="Unassembled WGS sequence"/>
</dbReference>
<evidence type="ECO:0000256" key="4">
    <source>
        <dbReference type="ARBA" id="ARBA00023004"/>
    </source>
</evidence>
<organism evidence="8 9">
    <name type="scientific">Lucilia cuprina</name>
    <name type="common">Green bottle fly</name>
    <name type="synonym">Australian sheep blowfly</name>
    <dbReference type="NCBI Taxonomy" id="7375"/>
    <lineage>
        <taxon>Eukaryota</taxon>
        <taxon>Metazoa</taxon>
        <taxon>Ecdysozoa</taxon>
        <taxon>Arthropoda</taxon>
        <taxon>Hexapoda</taxon>
        <taxon>Insecta</taxon>
        <taxon>Pterygota</taxon>
        <taxon>Neoptera</taxon>
        <taxon>Endopterygota</taxon>
        <taxon>Diptera</taxon>
        <taxon>Brachycera</taxon>
        <taxon>Muscomorpha</taxon>
        <taxon>Oestroidea</taxon>
        <taxon>Calliphoridae</taxon>
        <taxon>Luciliinae</taxon>
        <taxon>Lucilia</taxon>
    </lineage>
</organism>
<keyword evidence="5" id="KW-0411">Iron-sulfur</keyword>
<keyword evidence="3" id="KW-0809">Transit peptide</keyword>
<gene>
    <name evidence="8" type="ORF">FF38_06883</name>
</gene>
<reference evidence="8 9" key="1">
    <citation type="journal article" date="2015" name="Nat. Commun.">
        <title>Lucilia cuprina genome unlocks parasitic fly biology to underpin future interventions.</title>
        <authorList>
            <person name="Anstead C.A."/>
            <person name="Korhonen P.K."/>
            <person name="Young N.D."/>
            <person name="Hall R.S."/>
            <person name="Jex A.R."/>
            <person name="Murali S.C."/>
            <person name="Hughes D.S."/>
            <person name="Lee S.F."/>
            <person name="Perry T."/>
            <person name="Stroehlein A.J."/>
            <person name="Ansell B.R."/>
            <person name="Breugelmans B."/>
            <person name="Hofmann A."/>
            <person name="Qu J."/>
            <person name="Dugan S."/>
            <person name="Lee S.L."/>
            <person name="Chao H."/>
            <person name="Dinh H."/>
            <person name="Han Y."/>
            <person name="Doddapaneni H.V."/>
            <person name="Worley K.C."/>
            <person name="Muzny D.M."/>
            <person name="Ioannidis P."/>
            <person name="Waterhouse R.M."/>
            <person name="Zdobnov E.M."/>
            <person name="James P.J."/>
            <person name="Bagnall N.H."/>
            <person name="Kotze A.C."/>
            <person name="Gibbs R.A."/>
            <person name="Richards S."/>
            <person name="Batterham P."/>
            <person name="Gasser R.B."/>
        </authorList>
    </citation>
    <scope>NUCLEOTIDE SEQUENCE [LARGE SCALE GENOMIC DNA]</scope>
    <source>
        <strain evidence="8 9">LS</strain>
        <tissue evidence="8">Full body</tissue>
    </source>
</reference>
<dbReference type="EMBL" id="JRES01000418">
    <property type="protein sequence ID" value="KNC31436.1"/>
    <property type="molecule type" value="Genomic_DNA"/>
</dbReference>
<dbReference type="Pfam" id="PF09243">
    <property type="entry name" value="Rsm22"/>
    <property type="match status" value="1"/>
</dbReference>
<evidence type="ECO:0000313" key="8">
    <source>
        <dbReference type="EMBL" id="KNC31436.1"/>
    </source>
</evidence>
<dbReference type="PANTHER" id="PTHR13184:SF5">
    <property type="entry name" value="METHYLTRANSFERASE-LIKE PROTEIN 17, MITOCHONDRIAL"/>
    <property type="match status" value="1"/>
</dbReference>
<dbReference type="STRING" id="7375.A0A0L0CGS4"/>
<dbReference type="OMA" id="PRKHPGI"/>
<dbReference type="OrthoDB" id="421327at2759"/>
<evidence type="ECO:0000256" key="6">
    <source>
        <dbReference type="ARBA" id="ARBA00023128"/>
    </source>
</evidence>
<dbReference type="SUPFAM" id="SSF53335">
    <property type="entry name" value="S-adenosyl-L-methionine-dependent methyltransferases"/>
    <property type="match status" value="1"/>
</dbReference>
<name>A0A0L0CGS4_LUCCU</name>
<evidence type="ECO:0000256" key="7">
    <source>
        <dbReference type="ARBA" id="ARBA00045681"/>
    </source>
</evidence>
<dbReference type="InterPro" id="IPR015324">
    <property type="entry name" value="Ribosomal_Rsm22-like"/>
</dbReference>
<sequence>MNLSMKNITKPLQLIVFKQLSRNTSKIAVEVDEHVLRKIENDEVKARQHPGVMKFNRTLLPANIEKALQKAVGDFPIKTLMEDSKKLNQFIASRHPPAEAEEMNVKVKKIMEEIETIMPQEQMGNLSEQERKQWQQRREQLLQRRLRERTFAWKPVQYGQYEALVYAVARGAHEYGVLMRILQEIKTRDSSFKPQSYFDFGSGVGTGMWASSNLWKDSIFEYFNVDSSRHMNELSELILRDGNENQQMTLKNVFYRQFLPGLETKYDLVICSHSLFELASSENRLSVILNLWKKCDGYMIIVEEGTRRGSQLVNEARDFVLSLEKHSLVGHVFAPCPHDNICPRLSNPEDRTPCNFEITFMPTNLNKNSKRTATARFSYVILKKGLPEDSTRAWPRIVRPTLLRSKHAICRMCTSEGKLQEIIFTESKHGRPAYRCAKAGRWGDRLPITIGEPFETMTKTKAKTINHTNSENVPQQPMKEE</sequence>
<dbReference type="AlphaFoldDB" id="A0A0L0CGS4"/>
<keyword evidence="2" id="KW-0479">Metal-binding</keyword>
<proteinExistence type="predicted"/>
<evidence type="ECO:0008006" key="10">
    <source>
        <dbReference type="Google" id="ProtNLM"/>
    </source>
</evidence>
<dbReference type="PANTHER" id="PTHR13184">
    <property type="entry name" value="37S RIBOSOMAL PROTEIN S22"/>
    <property type="match status" value="1"/>
</dbReference>
<dbReference type="InterPro" id="IPR052571">
    <property type="entry name" value="Mt_RNA_Methyltransferase"/>
</dbReference>
<evidence type="ECO:0000256" key="2">
    <source>
        <dbReference type="ARBA" id="ARBA00022723"/>
    </source>
</evidence>
<protein>
    <recommendedName>
        <fullName evidence="10">Methyltransferase-like protein 17, mitochondrial</fullName>
    </recommendedName>
</protein>
<evidence type="ECO:0000256" key="5">
    <source>
        <dbReference type="ARBA" id="ARBA00023014"/>
    </source>
</evidence>
<evidence type="ECO:0000256" key="3">
    <source>
        <dbReference type="ARBA" id="ARBA00022946"/>
    </source>
</evidence>
<dbReference type="GO" id="GO:0046872">
    <property type="term" value="F:metal ion binding"/>
    <property type="evidence" value="ECO:0007669"/>
    <property type="project" value="UniProtKB-KW"/>
</dbReference>
<keyword evidence="4" id="KW-0408">Iron</keyword>
<keyword evidence="9" id="KW-1185">Reference proteome</keyword>
<comment type="subcellular location">
    <subcellularLocation>
        <location evidence="1">Mitochondrion</location>
    </subcellularLocation>
</comment>
<dbReference type="GO" id="GO:0008168">
    <property type="term" value="F:methyltransferase activity"/>
    <property type="evidence" value="ECO:0007669"/>
    <property type="project" value="InterPro"/>
</dbReference>
<evidence type="ECO:0000313" key="9">
    <source>
        <dbReference type="Proteomes" id="UP000037069"/>
    </source>
</evidence>
<dbReference type="GO" id="GO:0005763">
    <property type="term" value="C:mitochondrial small ribosomal subunit"/>
    <property type="evidence" value="ECO:0007669"/>
    <property type="project" value="TreeGrafter"/>
</dbReference>
<dbReference type="GO" id="GO:0006412">
    <property type="term" value="P:translation"/>
    <property type="evidence" value="ECO:0007669"/>
    <property type="project" value="InterPro"/>
</dbReference>
<accession>A0A0L0CGS4</accession>
<keyword evidence="6" id="KW-0496">Mitochondrion</keyword>
<comment type="caution">
    <text evidence="8">The sequence shown here is derived from an EMBL/GenBank/DDBJ whole genome shotgun (WGS) entry which is preliminary data.</text>
</comment>
<evidence type="ECO:0000256" key="1">
    <source>
        <dbReference type="ARBA" id="ARBA00004173"/>
    </source>
</evidence>